<dbReference type="SUPFAM" id="SSF53254">
    <property type="entry name" value="Phosphoglycerate mutase-like"/>
    <property type="match status" value="1"/>
</dbReference>
<evidence type="ECO:0000256" key="3">
    <source>
        <dbReference type="ARBA" id="ARBA00023235"/>
    </source>
</evidence>
<keyword evidence="3 4" id="KW-0413">Isomerase</keyword>
<dbReference type="EMBL" id="CP034726">
    <property type="protein sequence ID" value="QBP18860.1"/>
    <property type="molecule type" value="Genomic_DNA"/>
</dbReference>
<dbReference type="UniPathway" id="UPA00109">
    <property type="reaction ID" value="UER00186"/>
</dbReference>
<dbReference type="HAMAP" id="MF_01039">
    <property type="entry name" value="PGAM_GpmA"/>
    <property type="match status" value="1"/>
</dbReference>
<dbReference type="CDD" id="cd07067">
    <property type="entry name" value="HP_PGM_like"/>
    <property type="match status" value="1"/>
</dbReference>
<keyword evidence="10" id="KW-1185">Reference proteome</keyword>
<feature type="binding site" evidence="4 6">
    <location>
        <position position="98"/>
    </location>
    <ligand>
        <name>substrate</name>
    </ligand>
</feature>
<dbReference type="RefSeq" id="WP_133442418.1">
    <property type="nucleotide sequence ID" value="NZ_CP034726.1"/>
</dbReference>
<evidence type="ECO:0000256" key="1">
    <source>
        <dbReference type="ARBA" id="ARBA00006717"/>
    </source>
</evidence>
<sequence>MAILVLIRHGESQANHDHIFTGWTDSPLTHLGVKQAHQAGKKLEKTHIKFSDVHTSYLIRAIDTANIVLDEIDQAYIPEHKTWRLNERHYGALRGKNKIVVKKQVGEKRFNSWHRGFKAVPPLLKTPESEYKYLRVGVHEPLGESLEMTYKRMLPYWIDSIVPRLIDGHNQLIVAHGSTLRALIKYLDHISDKDVEKLEVPNGVPIEYQFDSHLRILSKKIIK</sequence>
<dbReference type="SMART" id="SM00855">
    <property type="entry name" value="PGAM"/>
    <property type="match status" value="1"/>
</dbReference>
<proteinExistence type="inferred from homology"/>
<comment type="catalytic activity">
    <reaction evidence="4 8">
        <text>(2R)-2-phosphoglycerate = (2R)-3-phosphoglycerate</text>
        <dbReference type="Rhea" id="RHEA:15901"/>
        <dbReference type="ChEBI" id="CHEBI:58272"/>
        <dbReference type="ChEBI" id="CHEBI:58289"/>
        <dbReference type="EC" id="5.4.2.11"/>
    </reaction>
</comment>
<keyword evidence="4" id="KW-0312">Gluconeogenesis</keyword>
<dbReference type="InterPro" id="IPR029033">
    <property type="entry name" value="His_PPase_superfam"/>
</dbReference>
<comment type="function">
    <text evidence="4 8">Catalyzes the interconversion of 2-phosphoglycerate and 3-phosphoglycerate.</text>
</comment>
<feature type="binding site" evidence="4 6">
    <location>
        <position position="60"/>
    </location>
    <ligand>
        <name>substrate</name>
    </ligand>
</feature>
<evidence type="ECO:0000256" key="8">
    <source>
        <dbReference type="RuleBase" id="RU004512"/>
    </source>
</evidence>
<dbReference type="GO" id="GO:0006094">
    <property type="term" value="P:gluconeogenesis"/>
    <property type="evidence" value="ECO:0007669"/>
    <property type="project" value="UniProtKB-UniRule"/>
</dbReference>
<comment type="caution">
    <text evidence="4">Lacks conserved residue(s) required for the propagation of feature annotation.</text>
</comment>
<name>A0A4P6ZNW5_9LACO</name>
<dbReference type="InterPro" id="IPR013078">
    <property type="entry name" value="His_Pase_superF_clade-1"/>
</dbReference>
<dbReference type="InterPro" id="IPR001345">
    <property type="entry name" value="PG/BPGM_mutase_AS"/>
</dbReference>
<accession>A0A4P6ZNW5</accession>
<organism evidence="9 10">
    <name type="scientific">Acetilactobacillus jinshanensis</name>
    <dbReference type="NCBI Taxonomy" id="1720083"/>
    <lineage>
        <taxon>Bacteria</taxon>
        <taxon>Bacillati</taxon>
        <taxon>Bacillota</taxon>
        <taxon>Bacilli</taxon>
        <taxon>Lactobacillales</taxon>
        <taxon>Lactobacillaceae</taxon>
        <taxon>Acetilactobacillus</taxon>
    </lineage>
</organism>
<dbReference type="AlphaFoldDB" id="A0A4P6ZNW5"/>
<protein>
    <recommendedName>
        <fullName evidence="4 8">2,3-bisphosphoglycerate-dependent phosphoglycerate mutase</fullName>
        <shortName evidence="4">BPG-dependent PGAM</shortName>
        <shortName evidence="4">PGAM</shortName>
        <shortName evidence="4">Phosphoglyceromutase</shortName>
        <shortName evidence="4">dPGM</shortName>
        <ecNumber evidence="4 8">5.4.2.11</ecNumber>
    </recommendedName>
</protein>
<dbReference type="EC" id="5.4.2.11" evidence="4 8"/>
<reference evidence="10" key="1">
    <citation type="submission" date="2018-12" db="EMBL/GenBank/DDBJ databases">
        <title>A new species of lactobacillus.</title>
        <authorList>
            <person name="Jian Y."/>
            <person name="Xin L."/>
            <person name="Hong Z.J."/>
            <person name="Ming L.Z."/>
            <person name="Hong X.Z."/>
        </authorList>
    </citation>
    <scope>NUCLEOTIDE SEQUENCE [LARGE SCALE GENOMIC DNA]</scope>
    <source>
        <strain evidence="10">HSLZ-75</strain>
    </source>
</reference>
<evidence type="ECO:0000256" key="7">
    <source>
        <dbReference type="PIRSR" id="PIRSR613078-3"/>
    </source>
</evidence>
<feature type="active site" description="Tele-phosphohistidine intermediate" evidence="4 5">
    <location>
        <position position="9"/>
    </location>
</feature>
<feature type="binding site" evidence="4 6">
    <location>
        <begin position="21"/>
        <end position="22"/>
    </location>
    <ligand>
        <name>substrate</name>
    </ligand>
</feature>
<dbReference type="PANTHER" id="PTHR11931">
    <property type="entry name" value="PHOSPHOGLYCERATE MUTASE"/>
    <property type="match status" value="1"/>
</dbReference>
<dbReference type="GO" id="GO:0004619">
    <property type="term" value="F:phosphoglycerate mutase activity"/>
    <property type="evidence" value="ECO:0007669"/>
    <property type="project" value="UniProtKB-UniRule"/>
</dbReference>
<comment type="pathway">
    <text evidence="4 8">Carbohydrate degradation; glycolysis; pyruvate from D-glyceraldehyde 3-phosphate: step 3/5.</text>
</comment>
<dbReference type="InterPro" id="IPR005952">
    <property type="entry name" value="Phosphogly_mut1"/>
</dbReference>
<dbReference type="GO" id="GO:0006096">
    <property type="term" value="P:glycolytic process"/>
    <property type="evidence" value="ECO:0007669"/>
    <property type="project" value="UniProtKB-UniRule"/>
</dbReference>
<evidence type="ECO:0000256" key="6">
    <source>
        <dbReference type="PIRSR" id="PIRSR613078-2"/>
    </source>
</evidence>
<gene>
    <name evidence="4" type="primary">gpmA</name>
    <name evidence="9" type="ORF">ELX58_07080</name>
</gene>
<dbReference type="PROSITE" id="PS00175">
    <property type="entry name" value="PG_MUTASE"/>
    <property type="match status" value="1"/>
</dbReference>
<comment type="similarity">
    <text evidence="1 4">Belongs to the phosphoglycerate mutase family. BPG-dependent PGAM subfamily.</text>
</comment>
<dbReference type="PIRSF" id="PIRSF000709">
    <property type="entry name" value="6PFK_2-Ptase"/>
    <property type="match status" value="1"/>
</dbReference>
<dbReference type="OrthoDB" id="9781415at2"/>
<evidence type="ECO:0000313" key="9">
    <source>
        <dbReference type="EMBL" id="QBP18860.1"/>
    </source>
</evidence>
<evidence type="ECO:0000256" key="4">
    <source>
        <dbReference type="HAMAP-Rule" id="MF_01039"/>
    </source>
</evidence>
<keyword evidence="2 4" id="KW-0324">Glycolysis</keyword>
<feature type="binding site" evidence="4 6">
    <location>
        <begin position="87"/>
        <end position="90"/>
    </location>
    <ligand>
        <name>substrate</name>
    </ligand>
</feature>
<dbReference type="Gene3D" id="3.40.50.1240">
    <property type="entry name" value="Phosphoglycerate mutase-like"/>
    <property type="match status" value="1"/>
</dbReference>
<dbReference type="Proteomes" id="UP000294321">
    <property type="component" value="Chromosome"/>
</dbReference>
<dbReference type="KEGG" id="lji:ELX58_07080"/>
<dbReference type="NCBIfam" id="TIGR01258">
    <property type="entry name" value="pgm_1"/>
    <property type="match status" value="1"/>
</dbReference>
<dbReference type="Pfam" id="PF00300">
    <property type="entry name" value="His_Phos_1"/>
    <property type="match status" value="1"/>
</dbReference>
<feature type="site" description="Transition state stabilizer" evidence="4 7">
    <location>
        <position position="176"/>
    </location>
</feature>
<evidence type="ECO:0000256" key="5">
    <source>
        <dbReference type="PIRSR" id="PIRSR613078-1"/>
    </source>
</evidence>
<feature type="active site" description="Proton donor/acceptor" evidence="4 5">
    <location>
        <position position="87"/>
    </location>
</feature>
<evidence type="ECO:0000256" key="2">
    <source>
        <dbReference type="ARBA" id="ARBA00023152"/>
    </source>
</evidence>
<evidence type="ECO:0000313" key="10">
    <source>
        <dbReference type="Proteomes" id="UP000294321"/>
    </source>
</evidence>
<feature type="binding site" evidence="4 6">
    <location>
        <begin position="8"/>
        <end position="15"/>
    </location>
    <ligand>
        <name>substrate</name>
    </ligand>
</feature>